<dbReference type="eggNOG" id="ENOG503417F">
    <property type="taxonomic scope" value="Bacteria"/>
</dbReference>
<dbReference type="EMBL" id="BAUW01000033">
    <property type="protein sequence ID" value="GAE45974.1"/>
    <property type="molecule type" value="Genomic_DNA"/>
</dbReference>
<protein>
    <recommendedName>
        <fullName evidence="1">Dimethylamine monooxygenase subunit DmmA-like C-terminal domain-containing protein</fullName>
    </recommendedName>
</protein>
<evidence type="ECO:0000259" key="1">
    <source>
        <dbReference type="Pfam" id="PF22289"/>
    </source>
</evidence>
<dbReference type="Pfam" id="PF22289">
    <property type="entry name" value="DmmA-like_C"/>
    <property type="match status" value="1"/>
</dbReference>
<gene>
    <name evidence="2" type="ORF">JCM21738_2829</name>
</gene>
<organism evidence="2 3">
    <name type="scientific">Mesobacillus boroniphilus JCM 21738</name>
    <dbReference type="NCBI Taxonomy" id="1294265"/>
    <lineage>
        <taxon>Bacteria</taxon>
        <taxon>Bacillati</taxon>
        <taxon>Bacillota</taxon>
        <taxon>Bacilli</taxon>
        <taxon>Bacillales</taxon>
        <taxon>Bacillaceae</taxon>
        <taxon>Mesobacillus</taxon>
    </lineage>
</organism>
<evidence type="ECO:0000313" key="2">
    <source>
        <dbReference type="EMBL" id="GAE45974.1"/>
    </source>
</evidence>
<reference evidence="2 3" key="1">
    <citation type="submission" date="2013-12" db="EMBL/GenBank/DDBJ databases">
        <title>NBRP : Genome information of microbial organism related human and environment.</title>
        <authorList>
            <person name="Hattori M."/>
            <person name="Oshima K."/>
            <person name="Inaba H."/>
            <person name="Suda W."/>
            <person name="Sakamoto M."/>
            <person name="Iino T."/>
            <person name="Kitahara M."/>
            <person name="Oshida Y."/>
            <person name="Iida T."/>
            <person name="Kudo T."/>
            <person name="Itoh T."/>
            <person name="Ahmed I."/>
            <person name="Ohkuma M."/>
        </authorList>
    </citation>
    <scope>NUCLEOTIDE SEQUENCE [LARGE SCALE GENOMIC DNA]</scope>
    <source>
        <strain evidence="2 3">JCM 21738</strain>
    </source>
</reference>
<keyword evidence="3" id="KW-1185">Reference proteome</keyword>
<dbReference type="AlphaFoldDB" id="W4RQW0"/>
<dbReference type="RefSeq" id="WP_023613437.1">
    <property type="nucleotide sequence ID" value="NZ_BAUW01000033.1"/>
</dbReference>
<sequence>MFSYMEGKRKFLFCTDSEGVRNLHFLVCRALNENVPFDFHIFQEEKEESFLSDWFSKQKMGAYLYISGKDDFVKRIKDVAIMAGFTEHDMQLLINGPVKKKLICCTCHGVKEVSDQTHVVCVHCGQELKVSDHYLRRLDAYLGYVTIK</sequence>
<accession>W4RQW0</accession>
<name>W4RQW0_9BACI</name>
<feature type="domain" description="Dimethylamine monooxygenase subunit DmmA-like C-terminal" evidence="1">
    <location>
        <begin position="102"/>
        <end position="143"/>
    </location>
</feature>
<comment type="caution">
    <text evidence="2">The sequence shown here is derived from an EMBL/GenBank/DDBJ whole genome shotgun (WGS) entry which is preliminary data.</text>
</comment>
<dbReference type="InterPro" id="IPR048037">
    <property type="entry name" value="DmmA-like_C"/>
</dbReference>
<dbReference type="NCBIfam" id="NF041259">
    <property type="entry name" value="mono_DmmA_fam"/>
    <property type="match status" value="1"/>
</dbReference>
<dbReference type="Proteomes" id="UP000018949">
    <property type="component" value="Unassembled WGS sequence"/>
</dbReference>
<proteinExistence type="predicted"/>
<evidence type="ECO:0000313" key="3">
    <source>
        <dbReference type="Proteomes" id="UP000018949"/>
    </source>
</evidence>